<keyword evidence="2" id="KW-1185">Reference proteome</keyword>
<dbReference type="EMBL" id="LPUF01000001">
    <property type="protein sequence ID" value="OQK18101.1"/>
    <property type="molecule type" value="Genomic_DNA"/>
</dbReference>
<dbReference type="AlphaFoldDB" id="A0A1V8M933"/>
<proteinExistence type="predicted"/>
<evidence type="ECO:0000313" key="2">
    <source>
        <dbReference type="Proteomes" id="UP000191980"/>
    </source>
</evidence>
<sequence length="60" mass="6712">MVTANTFTQILAQGLGRMIITGLKRYGLGYPLAELKPRLSRPYALRNTWIDALSQETQSS</sequence>
<name>A0A1V8M933_9GAMM</name>
<dbReference type="Proteomes" id="UP000191980">
    <property type="component" value="Unassembled WGS sequence"/>
</dbReference>
<evidence type="ECO:0000313" key="1">
    <source>
        <dbReference type="EMBL" id="OQK18101.1"/>
    </source>
</evidence>
<reference evidence="1 2" key="1">
    <citation type="submission" date="2015-12" db="EMBL/GenBank/DDBJ databases">
        <authorList>
            <person name="Shamseldin A."/>
            <person name="Moawad H."/>
            <person name="Abd El-Rahim W.M."/>
            <person name="Sadowsky M.J."/>
        </authorList>
    </citation>
    <scope>NUCLEOTIDE SEQUENCE [LARGE SCALE GENOMIC DNA]</scope>
    <source>
        <strain evidence="1 2">WF1</strain>
    </source>
</reference>
<gene>
    <name evidence="1" type="ORF">AU255_09725</name>
</gene>
<comment type="caution">
    <text evidence="1">The sequence shown here is derived from an EMBL/GenBank/DDBJ whole genome shotgun (WGS) entry which is preliminary data.</text>
</comment>
<organism evidence="1 2">
    <name type="scientific">Methyloprofundus sedimenti</name>
    <dbReference type="NCBI Taxonomy" id="1420851"/>
    <lineage>
        <taxon>Bacteria</taxon>
        <taxon>Pseudomonadati</taxon>
        <taxon>Pseudomonadota</taxon>
        <taxon>Gammaproteobacteria</taxon>
        <taxon>Methylococcales</taxon>
        <taxon>Methylococcaceae</taxon>
        <taxon>Methyloprofundus</taxon>
    </lineage>
</organism>
<protein>
    <submittedName>
        <fullName evidence="1">Uncharacterized protein</fullName>
    </submittedName>
</protein>
<accession>A0A1V8M933</accession>